<evidence type="ECO:0000313" key="1">
    <source>
        <dbReference type="EMBL" id="MFC3974842.1"/>
    </source>
</evidence>
<gene>
    <name evidence="1" type="ORF">ACFOUP_00495</name>
</gene>
<reference evidence="2" key="1">
    <citation type="journal article" date="2019" name="Int. J. Syst. Evol. Microbiol.">
        <title>The Global Catalogue of Microorganisms (GCM) 10K type strain sequencing project: providing services to taxonomists for standard genome sequencing and annotation.</title>
        <authorList>
            <consortium name="The Broad Institute Genomics Platform"/>
            <consortium name="The Broad Institute Genome Sequencing Center for Infectious Disease"/>
            <person name="Wu L."/>
            <person name="Ma J."/>
        </authorList>
    </citation>
    <scope>NUCLEOTIDE SEQUENCE [LARGE SCALE GENOMIC DNA]</scope>
    <source>
        <strain evidence="2">CECT 8551</strain>
    </source>
</reference>
<keyword evidence="2" id="KW-1185">Reference proteome</keyword>
<sequence>MKRNLLRFLMVFMILTAQSCLEKDDCHRVIKLVNNSIGDIWIAESGSQYNGLNCQQIPGLISAGESYDLEIRSCWEDQINNGYQGAVVFYFFDESFKDNFPDCDPVKFNQSAIEKRTYTVEDLNELNWVVTYQ</sequence>
<dbReference type="Proteomes" id="UP001595766">
    <property type="component" value="Unassembled WGS sequence"/>
</dbReference>
<comment type="caution">
    <text evidence="1">The sequence shown here is derived from an EMBL/GenBank/DDBJ whole genome shotgun (WGS) entry which is preliminary data.</text>
</comment>
<dbReference type="RefSeq" id="WP_241294228.1">
    <property type="nucleotide sequence ID" value="NZ_JAKZGR010000006.1"/>
</dbReference>
<proteinExistence type="predicted"/>
<name>A0ABV8EID5_9BACT</name>
<evidence type="ECO:0000313" key="2">
    <source>
        <dbReference type="Proteomes" id="UP001595766"/>
    </source>
</evidence>
<accession>A0ABV8EID5</accession>
<protein>
    <submittedName>
        <fullName evidence="1">Uncharacterized protein</fullName>
    </submittedName>
</protein>
<organism evidence="1 2">
    <name type="scientific">Belliella kenyensis</name>
    <dbReference type="NCBI Taxonomy" id="1472724"/>
    <lineage>
        <taxon>Bacteria</taxon>
        <taxon>Pseudomonadati</taxon>
        <taxon>Bacteroidota</taxon>
        <taxon>Cytophagia</taxon>
        <taxon>Cytophagales</taxon>
        <taxon>Cyclobacteriaceae</taxon>
        <taxon>Belliella</taxon>
    </lineage>
</organism>
<dbReference type="PROSITE" id="PS51257">
    <property type="entry name" value="PROKAR_LIPOPROTEIN"/>
    <property type="match status" value="1"/>
</dbReference>
<dbReference type="EMBL" id="JBHSAV010000003">
    <property type="protein sequence ID" value="MFC3974842.1"/>
    <property type="molecule type" value="Genomic_DNA"/>
</dbReference>